<dbReference type="InterPro" id="IPR028037">
    <property type="entry name" value="Antitoxin_Rv0909/MT0933"/>
</dbReference>
<accession>A0A6G7XI39</accession>
<keyword evidence="2" id="KW-1185">Reference proteome</keyword>
<name>A0A6G7XI39_9MICO</name>
<reference evidence="1 2" key="1">
    <citation type="submission" date="2020-03" db="EMBL/GenBank/DDBJ databases">
        <title>Leucobacter sp. nov., isolated from beetles.</title>
        <authorList>
            <person name="Hyun D.-W."/>
            <person name="Bae J.-W."/>
        </authorList>
    </citation>
    <scope>NUCLEOTIDE SEQUENCE [LARGE SCALE GENOMIC DNA]</scope>
    <source>
        <strain evidence="1 2">HDW9C</strain>
    </source>
</reference>
<dbReference type="EMBL" id="CP049863">
    <property type="protein sequence ID" value="QIK64213.1"/>
    <property type="molecule type" value="Genomic_DNA"/>
</dbReference>
<organism evidence="1 2">
    <name type="scientific">Leucobacter viscericola</name>
    <dbReference type="NCBI Taxonomy" id="2714935"/>
    <lineage>
        <taxon>Bacteria</taxon>
        <taxon>Bacillati</taxon>
        <taxon>Actinomycetota</taxon>
        <taxon>Actinomycetes</taxon>
        <taxon>Micrococcales</taxon>
        <taxon>Microbacteriaceae</taxon>
        <taxon>Leucobacter</taxon>
    </lineage>
</organism>
<evidence type="ECO:0000313" key="1">
    <source>
        <dbReference type="EMBL" id="QIK64213.1"/>
    </source>
</evidence>
<proteinExistence type="predicted"/>
<dbReference type="AlphaFoldDB" id="A0A6G7XI39"/>
<evidence type="ECO:0000313" key="2">
    <source>
        <dbReference type="Proteomes" id="UP000502677"/>
    </source>
</evidence>
<dbReference type="KEGG" id="lvi:G7068_14150"/>
<protein>
    <submittedName>
        <fullName evidence="1">Antitoxin</fullName>
    </submittedName>
</protein>
<dbReference type="RefSeq" id="WP_166292550.1">
    <property type="nucleotide sequence ID" value="NZ_CP049863.1"/>
</dbReference>
<dbReference type="Pfam" id="PF14013">
    <property type="entry name" value="MT0933_antitox"/>
    <property type="match status" value="1"/>
</dbReference>
<gene>
    <name evidence="1" type="ORF">G7068_14150</name>
</gene>
<dbReference type="Proteomes" id="UP000502677">
    <property type="component" value="Chromosome"/>
</dbReference>
<sequence length="71" mass="7610">MGIEDLGKKAGDFVKEQTENVKESLGSEKAEGVSDKVLDGAAEFADRTTGGKFGDQIEDIRATLDEKFGTE</sequence>